<evidence type="ECO:0000313" key="1">
    <source>
        <dbReference type="EMBL" id="RLM26374.1"/>
    </source>
</evidence>
<reference evidence="1 2" key="1">
    <citation type="submission" date="2016-09" db="EMBL/GenBank/DDBJ databases">
        <authorList>
            <person name="Doonan J."/>
            <person name="Pachebat J.A."/>
            <person name="Golyshin P.N."/>
            <person name="Denman S."/>
            <person name="Mcdonald J.E."/>
        </authorList>
    </citation>
    <scope>NUCLEOTIDE SEQUENCE [LARGE SCALE GENOMIC DNA]</scope>
    <source>
        <strain evidence="1 2">NCPPB 3934</strain>
    </source>
</reference>
<sequence length="77" mass="8765">MDSSFIFAFDKGAAYRNKAYLLEIVCGQWRGLRAYRATVVRKYARLVSFLLNPALGERFLDQTGFTACFAQYIVDIG</sequence>
<gene>
    <name evidence="1" type="ORF">BIY29_06035</name>
</gene>
<dbReference type="RefSeq" id="WP_121574292.1">
    <property type="nucleotide sequence ID" value="NZ_MJLZ01000009.1"/>
</dbReference>
<keyword evidence="2" id="KW-1185">Reference proteome</keyword>
<dbReference type="EMBL" id="MJLZ01000009">
    <property type="protein sequence ID" value="RLM26374.1"/>
    <property type="molecule type" value="Genomic_DNA"/>
</dbReference>
<proteinExistence type="predicted"/>
<comment type="caution">
    <text evidence="1">The sequence shown here is derived from an EMBL/GenBank/DDBJ whole genome shotgun (WGS) entry which is preliminary data.</text>
</comment>
<name>A0A421DR18_9GAMM</name>
<accession>A0A421DR18</accession>
<evidence type="ECO:0000313" key="2">
    <source>
        <dbReference type="Proteomes" id="UP000285648"/>
    </source>
</evidence>
<protein>
    <submittedName>
        <fullName evidence="1">Uncharacterized protein</fullName>
    </submittedName>
</protein>
<dbReference type="AlphaFoldDB" id="A0A421DR18"/>
<organism evidence="1 2">
    <name type="scientific">Brenneria alni</name>
    <dbReference type="NCBI Taxonomy" id="71656"/>
    <lineage>
        <taxon>Bacteria</taxon>
        <taxon>Pseudomonadati</taxon>
        <taxon>Pseudomonadota</taxon>
        <taxon>Gammaproteobacteria</taxon>
        <taxon>Enterobacterales</taxon>
        <taxon>Pectobacteriaceae</taxon>
        <taxon>Brenneria</taxon>
    </lineage>
</organism>
<dbReference type="Proteomes" id="UP000285648">
    <property type="component" value="Unassembled WGS sequence"/>
</dbReference>